<dbReference type="Pfam" id="PF02362">
    <property type="entry name" value="B3"/>
    <property type="match status" value="2"/>
</dbReference>
<protein>
    <recommendedName>
        <fullName evidence="7">TF-B3 domain-containing protein</fullName>
    </recommendedName>
</protein>
<keyword evidence="2" id="KW-0805">Transcription regulation</keyword>
<keyword evidence="4" id="KW-0804">Transcription</keyword>
<dbReference type="AlphaFoldDB" id="A0AAW1YJI7"/>
<evidence type="ECO:0000256" key="5">
    <source>
        <dbReference type="ARBA" id="ARBA00023242"/>
    </source>
</evidence>
<dbReference type="GO" id="GO:0005634">
    <property type="term" value="C:nucleus"/>
    <property type="evidence" value="ECO:0007669"/>
    <property type="project" value="UniProtKB-SubCell"/>
</dbReference>
<evidence type="ECO:0000259" key="7">
    <source>
        <dbReference type="PROSITE" id="PS50863"/>
    </source>
</evidence>
<keyword evidence="9" id="KW-1185">Reference proteome</keyword>
<dbReference type="SUPFAM" id="SSF101936">
    <property type="entry name" value="DNA-binding pseudobarrel domain"/>
    <property type="match status" value="2"/>
</dbReference>
<evidence type="ECO:0000313" key="9">
    <source>
        <dbReference type="Proteomes" id="UP001457282"/>
    </source>
</evidence>
<proteinExistence type="predicted"/>
<reference evidence="8 9" key="1">
    <citation type="journal article" date="2023" name="G3 (Bethesda)">
        <title>A chromosome-length genome assembly and annotation of blackberry (Rubus argutus, cv. 'Hillquist').</title>
        <authorList>
            <person name="Bruna T."/>
            <person name="Aryal R."/>
            <person name="Dudchenko O."/>
            <person name="Sargent D.J."/>
            <person name="Mead D."/>
            <person name="Buti M."/>
            <person name="Cavallini A."/>
            <person name="Hytonen T."/>
            <person name="Andres J."/>
            <person name="Pham M."/>
            <person name="Weisz D."/>
            <person name="Mascagni F."/>
            <person name="Usai G."/>
            <person name="Natali L."/>
            <person name="Bassil N."/>
            <person name="Fernandez G.E."/>
            <person name="Lomsadze A."/>
            <person name="Armour M."/>
            <person name="Olukolu B."/>
            <person name="Poorten T."/>
            <person name="Britton C."/>
            <person name="Davik J."/>
            <person name="Ashrafi H."/>
            <person name="Aiden E.L."/>
            <person name="Borodovsky M."/>
            <person name="Worthington M."/>
        </authorList>
    </citation>
    <scope>NUCLEOTIDE SEQUENCE [LARGE SCALE GENOMIC DNA]</scope>
    <source>
        <strain evidence="8">PI 553951</strain>
    </source>
</reference>
<gene>
    <name evidence="8" type="ORF">M0R45_004329</name>
</gene>
<evidence type="ECO:0000256" key="1">
    <source>
        <dbReference type="ARBA" id="ARBA00004123"/>
    </source>
</evidence>
<dbReference type="Gene3D" id="2.40.330.10">
    <property type="entry name" value="DNA-binding pseudobarrel domain"/>
    <property type="match status" value="2"/>
</dbReference>
<evidence type="ECO:0000256" key="4">
    <source>
        <dbReference type="ARBA" id="ARBA00023163"/>
    </source>
</evidence>
<comment type="caution">
    <text evidence="8">The sequence shown here is derived from an EMBL/GenBank/DDBJ whole genome shotgun (WGS) entry which is preliminary data.</text>
</comment>
<dbReference type="InterPro" id="IPR003340">
    <property type="entry name" value="B3_DNA-bd"/>
</dbReference>
<keyword evidence="5" id="KW-0539">Nucleus</keyword>
<name>A0AAW1YJI7_RUBAR</name>
<feature type="region of interest" description="Disordered" evidence="6">
    <location>
        <begin position="128"/>
        <end position="148"/>
    </location>
</feature>
<feature type="domain" description="TF-B3" evidence="7">
    <location>
        <begin position="172"/>
        <end position="267"/>
    </location>
</feature>
<dbReference type="PANTHER" id="PTHR31920">
    <property type="entry name" value="B3 DOMAIN-CONTAINING"/>
    <property type="match status" value="1"/>
</dbReference>
<feature type="domain" description="TF-B3" evidence="7">
    <location>
        <begin position="15"/>
        <end position="108"/>
    </location>
</feature>
<sequence>MSGLIRPTFCATTPHFFKIILENTSRDIKLKLPNKFVKKYREHLSNSVCLQIPSGCEWEVGVTRSGNMVWLEKGWPEFSKFYSLDYGAFLLFGYEGNSKFQASQEKRISSYSNEKIQAKDDILGKEYGGSSSSTQSFRKGTPKDCGRMNSSTANGKTIALERANGFKSENPFSVVTVHPSYVHNCTMNLRATFAQSFAKQEQQLVKLQVGDRSWPVKLNVYNRHSAAKLSAGWVAFSNENYLSDGDVCIFELIQVNDIVLKVHIFRC</sequence>
<keyword evidence="3" id="KW-0238">DNA-binding</keyword>
<organism evidence="8 9">
    <name type="scientific">Rubus argutus</name>
    <name type="common">Southern blackberry</name>
    <dbReference type="NCBI Taxonomy" id="59490"/>
    <lineage>
        <taxon>Eukaryota</taxon>
        <taxon>Viridiplantae</taxon>
        <taxon>Streptophyta</taxon>
        <taxon>Embryophyta</taxon>
        <taxon>Tracheophyta</taxon>
        <taxon>Spermatophyta</taxon>
        <taxon>Magnoliopsida</taxon>
        <taxon>eudicotyledons</taxon>
        <taxon>Gunneridae</taxon>
        <taxon>Pentapetalae</taxon>
        <taxon>rosids</taxon>
        <taxon>fabids</taxon>
        <taxon>Rosales</taxon>
        <taxon>Rosaceae</taxon>
        <taxon>Rosoideae</taxon>
        <taxon>Rosoideae incertae sedis</taxon>
        <taxon>Rubus</taxon>
    </lineage>
</organism>
<dbReference type="PROSITE" id="PS50863">
    <property type="entry name" value="B3"/>
    <property type="match status" value="2"/>
</dbReference>
<dbReference type="InterPro" id="IPR050655">
    <property type="entry name" value="Plant_B3_domain"/>
</dbReference>
<feature type="compositionally biased region" description="Polar residues" evidence="6">
    <location>
        <begin position="129"/>
        <end position="138"/>
    </location>
</feature>
<evidence type="ECO:0000256" key="3">
    <source>
        <dbReference type="ARBA" id="ARBA00023125"/>
    </source>
</evidence>
<accession>A0AAW1YJI7</accession>
<dbReference type="Proteomes" id="UP001457282">
    <property type="component" value="Unassembled WGS sequence"/>
</dbReference>
<evidence type="ECO:0000256" key="2">
    <source>
        <dbReference type="ARBA" id="ARBA00023015"/>
    </source>
</evidence>
<dbReference type="CDD" id="cd10017">
    <property type="entry name" value="B3_DNA"/>
    <property type="match status" value="2"/>
</dbReference>
<dbReference type="SMART" id="SM01019">
    <property type="entry name" value="B3"/>
    <property type="match status" value="2"/>
</dbReference>
<dbReference type="InterPro" id="IPR015300">
    <property type="entry name" value="DNA-bd_pseudobarrel_sf"/>
</dbReference>
<comment type="subcellular location">
    <subcellularLocation>
        <location evidence="1">Nucleus</location>
    </subcellularLocation>
</comment>
<dbReference type="GO" id="GO:0003677">
    <property type="term" value="F:DNA binding"/>
    <property type="evidence" value="ECO:0007669"/>
    <property type="project" value="UniProtKB-KW"/>
</dbReference>
<dbReference type="EMBL" id="JBEDUW010000001">
    <property type="protein sequence ID" value="KAK9948767.1"/>
    <property type="molecule type" value="Genomic_DNA"/>
</dbReference>
<evidence type="ECO:0000313" key="8">
    <source>
        <dbReference type="EMBL" id="KAK9948767.1"/>
    </source>
</evidence>
<dbReference type="PANTHER" id="PTHR31920:SF108">
    <property type="entry name" value="B3 DOMAIN-CONTAINING TRANSCRIPTION FACTOR VRN1-LIKE"/>
    <property type="match status" value="1"/>
</dbReference>
<evidence type="ECO:0000256" key="6">
    <source>
        <dbReference type="SAM" id="MobiDB-lite"/>
    </source>
</evidence>